<organism evidence="1 2">
    <name type="scientific">Paenibacillus allorhizosphaerae</name>
    <dbReference type="NCBI Taxonomy" id="2849866"/>
    <lineage>
        <taxon>Bacteria</taxon>
        <taxon>Bacillati</taxon>
        <taxon>Bacillota</taxon>
        <taxon>Bacilli</taxon>
        <taxon>Bacillales</taxon>
        <taxon>Paenibacillaceae</taxon>
        <taxon>Paenibacillus</taxon>
    </lineage>
</organism>
<dbReference type="RefSeq" id="WP_218098993.1">
    <property type="nucleotide sequence ID" value="NZ_CAJVCE010000006.1"/>
</dbReference>
<comment type="caution">
    <text evidence="1">The sequence shown here is derived from an EMBL/GenBank/DDBJ whole genome shotgun (WGS) entry which is preliminary data.</text>
</comment>
<evidence type="ECO:0008006" key="3">
    <source>
        <dbReference type="Google" id="ProtNLM"/>
    </source>
</evidence>
<evidence type="ECO:0000313" key="2">
    <source>
        <dbReference type="Proteomes" id="UP000730618"/>
    </source>
</evidence>
<dbReference type="InterPro" id="IPR025890">
    <property type="entry name" value="Abhydrolase_bac"/>
</dbReference>
<proteinExistence type="predicted"/>
<reference evidence="1 2" key="1">
    <citation type="submission" date="2021-06" db="EMBL/GenBank/DDBJ databases">
        <authorList>
            <person name="Criscuolo A."/>
        </authorList>
    </citation>
    <scope>NUCLEOTIDE SEQUENCE [LARGE SCALE GENOMIC DNA]</scope>
    <source>
        <strain evidence="2">CIP 111802</strain>
    </source>
</reference>
<evidence type="ECO:0000313" key="1">
    <source>
        <dbReference type="EMBL" id="CAG7640620.1"/>
    </source>
</evidence>
<accession>A0ABN7TJU0</accession>
<dbReference type="Proteomes" id="UP000730618">
    <property type="component" value="Unassembled WGS sequence"/>
</dbReference>
<dbReference type="Pfam" id="PF12715">
    <property type="entry name" value="Abhydrolase_7"/>
    <property type="match status" value="1"/>
</dbReference>
<dbReference type="EMBL" id="CAJVCE010000006">
    <property type="protein sequence ID" value="CAG7640620.1"/>
    <property type="molecule type" value="Genomic_DNA"/>
</dbReference>
<sequence length="369" mass="41805">MTESILFATDSYMRNLRENTAREFDYTRALDSGDWKRWQQSFRERLAELTGLASLKEHTRDLPLSSRTTETVRFPGYHREKTYITTELGVEIPFYLLIPENSTGPFPLVLTPHGHGKRGKETYVGNYSSDSERQQAEAGERDVALQAVSEGYAVIAMDVRGFWEMSREEEFSTKKAGSCDELQKRAFMYGRTLIGERVHDMGRLIDYASAHPDIDTSRIVITGNSGGGTVSFFTAALDERISVCVPSSCFCTYLGSVMKVPHCHCNFIPGIMKLGDMHDISGLIAPRPLLFVHGILDQDFPIEHTREAFAHARNIYEAIDCKLTDRCELYEGNGGHRYYKERVWPFIRQHLTSSAGFNIQGGDRFLQSP</sequence>
<keyword evidence="2" id="KW-1185">Reference proteome</keyword>
<name>A0ABN7TJU0_9BACL</name>
<gene>
    <name evidence="1" type="ORF">PAECIP111802_02667</name>
</gene>
<protein>
    <recommendedName>
        <fullName evidence="3">Acetylxylan esterase</fullName>
    </recommendedName>
</protein>
<dbReference type="PANTHER" id="PTHR22946">
    <property type="entry name" value="DIENELACTONE HYDROLASE DOMAIN-CONTAINING PROTEIN-RELATED"/>
    <property type="match status" value="1"/>
</dbReference>
<dbReference type="InterPro" id="IPR050261">
    <property type="entry name" value="FrsA_esterase"/>
</dbReference>